<comment type="caution">
    <text evidence="1">The sequence shown here is derived from an EMBL/GenBank/DDBJ whole genome shotgun (WGS) entry which is preliminary data.</text>
</comment>
<dbReference type="Proteomes" id="UP000033423">
    <property type="component" value="Unassembled WGS sequence"/>
</dbReference>
<evidence type="ECO:0000313" key="2">
    <source>
        <dbReference type="Proteomes" id="UP000033423"/>
    </source>
</evidence>
<protein>
    <submittedName>
        <fullName evidence="1">Uncharacterized protein</fullName>
    </submittedName>
</protein>
<accession>A0A0F3H0U2</accession>
<dbReference type="AlphaFoldDB" id="A0A0F3H0U2"/>
<sequence length="51" mass="5493">MVLQGVPEGGAEGARNRPLLSFFLGSLSIPVDKHPLNLLINRVVNVDKIVV</sequence>
<reference evidence="1 2" key="1">
    <citation type="submission" date="2015-02" db="EMBL/GenBank/DDBJ databases">
        <title>Single-cell genomics of uncultivated deep-branching MTB reveals a conserved set of magnetosome genes.</title>
        <authorList>
            <person name="Kolinko S."/>
            <person name="Richter M."/>
            <person name="Glockner F.O."/>
            <person name="Brachmann A."/>
            <person name="Schuler D."/>
        </authorList>
    </citation>
    <scope>NUCLEOTIDE SEQUENCE [LARGE SCALE GENOMIC DNA]</scope>
    <source>
        <strain evidence="1">TM-1</strain>
    </source>
</reference>
<proteinExistence type="predicted"/>
<dbReference type="EMBL" id="LACI01000549">
    <property type="protein sequence ID" value="KJU86558.1"/>
    <property type="molecule type" value="Genomic_DNA"/>
</dbReference>
<gene>
    <name evidence="1" type="ORF">MBAV_001248</name>
</gene>
<name>A0A0F3H0U2_9BACT</name>
<evidence type="ECO:0000313" key="1">
    <source>
        <dbReference type="EMBL" id="KJU86558.1"/>
    </source>
</evidence>
<organism evidence="1 2">
    <name type="scientific">Candidatus Magnetobacterium bavaricum</name>
    <dbReference type="NCBI Taxonomy" id="29290"/>
    <lineage>
        <taxon>Bacteria</taxon>
        <taxon>Pseudomonadati</taxon>
        <taxon>Nitrospirota</taxon>
        <taxon>Thermodesulfovibrionia</taxon>
        <taxon>Thermodesulfovibrionales</taxon>
        <taxon>Candidatus Magnetobacteriaceae</taxon>
        <taxon>Candidatus Magnetobacterium</taxon>
    </lineage>
</organism>
<keyword evidence="2" id="KW-1185">Reference proteome</keyword>